<proteinExistence type="predicted"/>
<gene>
    <name evidence="5" type="ORF">SAMN04490355_100181</name>
</gene>
<keyword evidence="1" id="KW-0732">Signal</keyword>
<name>A0A1I4GNS7_9FIRM</name>
<dbReference type="Pfam" id="PF00149">
    <property type="entry name" value="Metallophos"/>
    <property type="match status" value="1"/>
</dbReference>
<dbReference type="PANTHER" id="PTHR22953:SF153">
    <property type="entry name" value="PURPLE ACID PHOSPHATASE"/>
    <property type="match status" value="1"/>
</dbReference>
<evidence type="ECO:0000313" key="6">
    <source>
        <dbReference type="Proteomes" id="UP000199520"/>
    </source>
</evidence>
<organism evidence="5 6">
    <name type="scientific">Pelosinus propionicus DSM 13327</name>
    <dbReference type="NCBI Taxonomy" id="1123291"/>
    <lineage>
        <taxon>Bacteria</taxon>
        <taxon>Bacillati</taxon>
        <taxon>Bacillota</taxon>
        <taxon>Negativicutes</taxon>
        <taxon>Selenomonadales</taxon>
        <taxon>Sporomusaceae</taxon>
        <taxon>Pelosinus</taxon>
    </lineage>
</organism>
<dbReference type="RefSeq" id="WP_245754747.1">
    <property type="nucleotide sequence ID" value="NZ_FOTS01000001.1"/>
</dbReference>
<keyword evidence="6" id="KW-1185">Reference proteome</keyword>
<dbReference type="SUPFAM" id="SSF56300">
    <property type="entry name" value="Metallo-dependent phosphatases"/>
    <property type="match status" value="1"/>
</dbReference>
<keyword evidence="2" id="KW-1133">Transmembrane helix</keyword>
<dbReference type="Proteomes" id="UP000199520">
    <property type="component" value="Unassembled WGS sequence"/>
</dbReference>
<reference evidence="6" key="1">
    <citation type="submission" date="2016-10" db="EMBL/GenBank/DDBJ databases">
        <authorList>
            <person name="Varghese N."/>
            <person name="Submissions S."/>
        </authorList>
    </citation>
    <scope>NUCLEOTIDE SEQUENCE [LARGE SCALE GENOMIC DNA]</scope>
    <source>
        <strain evidence="6">DSM 13327</strain>
    </source>
</reference>
<evidence type="ECO:0000313" key="5">
    <source>
        <dbReference type="EMBL" id="SFL31684.1"/>
    </source>
</evidence>
<dbReference type="GO" id="GO:0003993">
    <property type="term" value="F:acid phosphatase activity"/>
    <property type="evidence" value="ECO:0007669"/>
    <property type="project" value="InterPro"/>
</dbReference>
<dbReference type="Gene3D" id="2.60.40.380">
    <property type="entry name" value="Purple acid phosphatase-like, N-terminal"/>
    <property type="match status" value="1"/>
</dbReference>
<keyword evidence="2" id="KW-0472">Membrane</keyword>
<dbReference type="AlphaFoldDB" id="A0A1I4GNS7"/>
<dbReference type="InterPro" id="IPR015914">
    <property type="entry name" value="PAPs_N"/>
</dbReference>
<dbReference type="PANTHER" id="PTHR22953">
    <property type="entry name" value="ACID PHOSPHATASE RELATED"/>
    <property type="match status" value="1"/>
</dbReference>
<dbReference type="InterPro" id="IPR004843">
    <property type="entry name" value="Calcineurin-like_PHP"/>
</dbReference>
<dbReference type="Pfam" id="PF16656">
    <property type="entry name" value="Pur_ac_phosph_N"/>
    <property type="match status" value="1"/>
</dbReference>
<feature type="domain" description="Purple acid phosphatase N-terminal" evidence="4">
    <location>
        <begin position="39"/>
        <end position="135"/>
    </location>
</feature>
<sequence length="423" mass="47864">MLKKIFLRSLWIMTLVIVIMIVPSVRFLFSATSLGSAVPDLITLTWRDDPQTTQAITWRMDKDAKDGFIEYGERFTTGPFPYDTRTVTSTVEELSTNAGDMSIHSVNLTGLKPGTCYYYRVGYGNIWTEWYEFTTAPKSSSAFAFFIFGDSQSVDYSTWGATLHQAFQNNSKAAFFINTGDLVAVGQDFMQWNAWLEAAKGVIDTIPAMPVLGNHETYTKDKKISQPLLYQTLFKLPSNGPEHLKGKAYSFDYGEVHFVMLDSQMNEECCSFSDVLREEKAWLERDLQNTNKKWKVAVFHQPIYSNQAHAIDDDSKSVFVPIIDRHHVDIAFSGHEQVYARTYPLYNNEKVDGASQGTIYVTAGKSGTKAYQNSKAKPGDEVYNPLDEPIYLTVEVKHSSMEVKAFNGQGSVIDDWRIEKLSE</sequence>
<dbReference type="STRING" id="1123291.SAMN04490355_100181"/>
<dbReference type="EMBL" id="FOTS01000001">
    <property type="protein sequence ID" value="SFL31684.1"/>
    <property type="molecule type" value="Genomic_DNA"/>
</dbReference>
<evidence type="ECO:0000256" key="1">
    <source>
        <dbReference type="ARBA" id="ARBA00022729"/>
    </source>
</evidence>
<feature type="domain" description="Calcineurin-like phosphoesterase" evidence="3">
    <location>
        <begin position="147"/>
        <end position="338"/>
    </location>
</feature>
<dbReference type="InterPro" id="IPR029052">
    <property type="entry name" value="Metallo-depent_PP-like"/>
</dbReference>
<feature type="transmembrane region" description="Helical" evidence="2">
    <location>
        <begin position="9"/>
        <end position="29"/>
    </location>
</feature>
<accession>A0A1I4GNS7</accession>
<evidence type="ECO:0000256" key="2">
    <source>
        <dbReference type="SAM" id="Phobius"/>
    </source>
</evidence>
<dbReference type="GO" id="GO:0046872">
    <property type="term" value="F:metal ion binding"/>
    <property type="evidence" value="ECO:0007669"/>
    <property type="project" value="InterPro"/>
</dbReference>
<dbReference type="InterPro" id="IPR039331">
    <property type="entry name" value="PAPs-like"/>
</dbReference>
<protein>
    <submittedName>
        <fullName evidence="5">Calcineurin-like phosphoesterase</fullName>
    </submittedName>
</protein>
<dbReference type="SUPFAM" id="SSF49363">
    <property type="entry name" value="Purple acid phosphatase, N-terminal domain"/>
    <property type="match status" value="1"/>
</dbReference>
<evidence type="ECO:0000259" key="3">
    <source>
        <dbReference type="Pfam" id="PF00149"/>
    </source>
</evidence>
<evidence type="ECO:0000259" key="4">
    <source>
        <dbReference type="Pfam" id="PF16656"/>
    </source>
</evidence>
<keyword evidence="2" id="KW-0812">Transmembrane</keyword>
<dbReference type="InterPro" id="IPR008963">
    <property type="entry name" value="Purple_acid_Pase-like_N"/>
</dbReference>
<dbReference type="Gene3D" id="3.60.21.10">
    <property type="match status" value="1"/>
</dbReference>